<dbReference type="RefSeq" id="XP_012335442.1">
    <property type="nucleotide sequence ID" value="XM_012480019.1"/>
</dbReference>
<accession>A0A0D9QLN2</accession>
<evidence type="ECO:0000313" key="2">
    <source>
        <dbReference type="Proteomes" id="UP000054561"/>
    </source>
</evidence>
<keyword evidence="2" id="KW-1185">Reference proteome</keyword>
<name>A0A0D9QLN2_PLAFR</name>
<dbReference type="OMA" id="MGQVNDY"/>
<reference evidence="1 2" key="1">
    <citation type="submission" date="2014-03" db="EMBL/GenBank/DDBJ databases">
        <title>The Genome Sequence of Plasmodium fragile nilgiri.</title>
        <authorList>
            <consortium name="The Broad Institute Genomics Platform"/>
            <consortium name="The Broad Institute Genome Sequencing Center for Infectious Disease"/>
            <person name="Neafsey D."/>
            <person name="Duraisingh M."/>
            <person name="Young S.K."/>
            <person name="Zeng Q."/>
            <person name="Gargeya S."/>
            <person name="Abouelleil A."/>
            <person name="Alvarado L."/>
            <person name="Chapman S.B."/>
            <person name="Gainer-Dewar J."/>
            <person name="Goldberg J."/>
            <person name="Griggs A."/>
            <person name="Gujja S."/>
            <person name="Hansen M."/>
            <person name="Howarth C."/>
            <person name="Imamovic A."/>
            <person name="Larimer J."/>
            <person name="Pearson M."/>
            <person name="Poon T.W."/>
            <person name="Priest M."/>
            <person name="Roberts A."/>
            <person name="Saif S."/>
            <person name="Shea T."/>
            <person name="Sykes S."/>
            <person name="Wortman J."/>
            <person name="Nusbaum C."/>
            <person name="Birren B."/>
        </authorList>
    </citation>
    <scope>NUCLEOTIDE SEQUENCE [LARGE SCALE GENOMIC DNA]</scope>
    <source>
        <strain evidence="2">nilgiri</strain>
    </source>
</reference>
<organism evidence="1 2">
    <name type="scientific">Plasmodium fragile</name>
    <dbReference type="NCBI Taxonomy" id="5857"/>
    <lineage>
        <taxon>Eukaryota</taxon>
        <taxon>Sar</taxon>
        <taxon>Alveolata</taxon>
        <taxon>Apicomplexa</taxon>
        <taxon>Aconoidasida</taxon>
        <taxon>Haemosporida</taxon>
        <taxon>Plasmodiidae</taxon>
        <taxon>Plasmodium</taxon>
        <taxon>Plasmodium (Plasmodium)</taxon>
    </lineage>
</organism>
<gene>
    <name evidence="1" type="ORF">AK88_02388</name>
</gene>
<dbReference type="AlphaFoldDB" id="A0A0D9QLN2"/>
<proteinExistence type="predicted"/>
<protein>
    <submittedName>
        <fullName evidence="1">Uncharacterized protein</fullName>
    </submittedName>
</protein>
<sequence>MNTSSDAENCGKADPSEEECEKLIKSTTFINGIKTFECSSGMAAVDSVQKSSDGVEIYLSHNTLSGHINSIMGQVNDYFTKTIEEQKSK</sequence>
<dbReference type="EMBL" id="KQ001667">
    <property type="protein sequence ID" value="KJP87954.1"/>
    <property type="molecule type" value="Genomic_DNA"/>
</dbReference>
<evidence type="ECO:0000313" key="1">
    <source>
        <dbReference type="EMBL" id="KJP87954.1"/>
    </source>
</evidence>
<dbReference type="OrthoDB" id="381817at2759"/>
<dbReference type="GeneID" id="24267702"/>
<dbReference type="VEuPathDB" id="PlasmoDB:AK88_02388"/>
<dbReference type="Proteomes" id="UP000054561">
    <property type="component" value="Unassembled WGS sequence"/>
</dbReference>